<organism evidence="2 3">
    <name type="scientific">Sanguibacter hominis ATCC BAA-789</name>
    <dbReference type="NCBI Taxonomy" id="1312740"/>
    <lineage>
        <taxon>Bacteria</taxon>
        <taxon>Bacillati</taxon>
        <taxon>Actinomycetota</taxon>
        <taxon>Actinomycetes</taxon>
        <taxon>Micrococcales</taxon>
        <taxon>Sanguibacteraceae</taxon>
        <taxon>Sanguibacter</taxon>
    </lineage>
</organism>
<dbReference type="RefSeq" id="WP_168446354.1">
    <property type="nucleotide sequence ID" value="NZ_JAAXOW010000001.1"/>
</dbReference>
<dbReference type="AlphaFoldDB" id="A0A9X5FA96"/>
<feature type="compositionally biased region" description="Basic and acidic residues" evidence="1">
    <location>
        <begin position="34"/>
        <end position="49"/>
    </location>
</feature>
<dbReference type="Proteomes" id="UP000774283">
    <property type="component" value="Unassembled WGS sequence"/>
</dbReference>
<name>A0A9X5FA96_9MICO</name>
<comment type="caution">
    <text evidence="2">The sequence shown here is derived from an EMBL/GenBank/DDBJ whole genome shotgun (WGS) entry which is preliminary data.</text>
</comment>
<keyword evidence="3" id="KW-1185">Reference proteome</keyword>
<feature type="region of interest" description="Disordered" evidence="1">
    <location>
        <begin position="1"/>
        <end position="110"/>
    </location>
</feature>
<evidence type="ECO:0000256" key="1">
    <source>
        <dbReference type="SAM" id="MobiDB-lite"/>
    </source>
</evidence>
<gene>
    <name evidence="2" type="ORF">HF995_03315</name>
</gene>
<feature type="compositionally biased region" description="Acidic residues" evidence="1">
    <location>
        <begin position="1"/>
        <end position="10"/>
    </location>
</feature>
<dbReference type="SUPFAM" id="SSF50998">
    <property type="entry name" value="Quinoprotein alcohol dehydrogenase-like"/>
    <property type="match status" value="1"/>
</dbReference>
<sequence>MTEHEPDEPPPDGPAAADRTSDRAGDSSGADAAVPDRPHSLWDDVDVHAVHPGLSAGRGAAEPLGAAGDARSPHGERLFIPGAPSPVDLPSLDVGPRSRRATGGGPRRPSRAALVAAAAVVALVAATVPRLVSTDDVVPAEPTPPVVTAPVRGTAVGGQRPGLVVGPDLSSPSDLPQQPTHVLKPFADNPVRSWRLTLADAVGLTLRESLALPEAERPDAGTASFALPLPAAAGTASTADTLVVAVNPGTEPVWESVFHGLPTVGGGRSTYPSTTLLIGIDAESGERRWTRSIAATRAQPCQVLARGQLVACLTRSGESASVVVLEADTGRPTSSFATSTCVPDLFLQDGGRLYWAGRDAGGVCLGGGLSGALVARIPGVRDLAWDDLTMGPTGPLLRTAGGSVLRDAERVWRGYDGRVEPGPDGLVIQEVPGTEHVYSDASGERTTARSHPSTVVLRAEDNVVLATLAGAAWRRPDLGQDATPVDELYGLVGAGVSVYVPFGAATMTLRDGDGGLLPAPVAGTPERIVASRIGIMGTTTIAGTTTQAEWNLDGRLLSESDMLSTVVGVRGETTFVLSGIPGRDDSTWLRVLAEPDANLWVAQVAVDPAATLLPFTASSAGAPTVHAALGRMIVVREPDGLVGYR</sequence>
<accession>A0A9X5FA96</accession>
<evidence type="ECO:0000313" key="2">
    <source>
        <dbReference type="EMBL" id="NKX92308.1"/>
    </source>
</evidence>
<dbReference type="EMBL" id="JAAXOW010000001">
    <property type="protein sequence ID" value="NKX92308.1"/>
    <property type="molecule type" value="Genomic_DNA"/>
</dbReference>
<dbReference type="InterPro" id="IPR011047">
    <property type="entry name" value="Quinoprotein_ADH-like_sf"/>
</dbReference>
<proteinExistence type="predicted"/>
<protein>
    <submittedName>
        <fullName evidence="2">Uncharacterized protein</fullName>
    </submittedName>
</protein>
<evidence type="ECO:0000313" key="3">
    <source>
        <dbReference type="Proteomes" id="UP000774283"/>
    </source>
</evidence>
<reference evidence="2 3" key="1">
    <citation type="submission" date="2020-04" db="EMBL/GenBank/DDBJ databases">
        <title>MicrobeNet Type strains.</title>
        <authorList>
            <person name="Nicholson A.C."/>
        </authorList>
    </citation>
    <scope>NUCLEOTIDE SEQUENCE [LARGE SCALE GENOMIC DNA]</scope>
    <source>
        <strain evidence="2 3">ATCC BAA-789</strain>
    </source>
</reference>